<comment type="similarity">
    <text evidence="15">Belongs to the protein kinase superfamily.</text>
</comment>
<reference evidence="19" key="1">
    <citation type="journal article" date="2023" name="Plant Biotechnol. J.">
        <title>Chromosome-level wild Hevea brasiliensis genome provides new tools for genomic-assisted breeding and valuable loci to elevate rubber yield.</title>
        <authorList>
            <person name="Cheng H."/>
            <person name="Song X."/>
            <person name="Hu Y."/>
            <person name="Wu T."/>
            <person name="Yang Q."/>
            <person name="An Z."/>
            <person name="Feng S."/>
            <person name="Deng Z."/>
            <person name="Wu W."/>
            <person name="Zeng X."/>
            <person name="Tu M."/>
            <person name="Wang X."/>
            <person name="Huang H."/>
        </authorList>
    </citation>
    <scope>NUCLEOTIDE SEQUENCE</scope>
    <source>
        <strain evidence="19">MT/VB/25A 57/8</strain>
    </source>
</reference>
<keyword evidence="4 15" id="KW-0723">Serine/threonine-protein kinase</keyword>
<dbReference type="Pfam" id="PF00069">
    <property type="entry name" value="Pkinase"/>
    <property type="match status" value="1"/>
</dbReference>
<dbReference type="InterPro" id="IPR047117">
    <property type="entry name" value="PERK1-13-like"/>
</dbReference>
<dbReference type="SUPFAM" id="SSF56112">
    <property type="entry name" value="Protein kinase-like (PK-like)"/>
    <property type="match status" value="1"/>
</dbReference>
<keyword evidence="8" id="KW-0418">Kinase</keyword>
<dbReference type="PROSITE" id="PS50011">
    <property type="entry name" value="PROTEIN_KINASE_DOM"/>
    <property type="match status" value="1"/>
</dbReference>
<evidence type="ECO:0000256" key="15">
    <source>
        <dbReference type="RuleBase" id="RU000304"/>
    </source>
</evidence>
<dbReference type="PROSITE" id="PS00107">
    <property type="entry name" value="PROTEIN_KINASE_ATP"/>
    <property type="match status" value="1"/>
</dbReference>
<dbReference type="Gene3D" id="1.10.510.10">
    <property type="entry name" value="Transferase(Phosphotransferase) domain 1"/>
    <property type="match status" value="1"/>
</dbReference>
<keyword evidence="6" id="KW-0812">Transmembrane</keyword>
<evidence type="ECO:0000256" key="8">
    <source>
        <dbReference type="ARBA" id="ARBA00022777"/>
    </source>
</evidence>
<comment type="catalytic activity">
    <reaction evidence="12">
        <text>L-threonyl-[protein] + ATP = O-phospho-L-threonyl-[protein] + ADP + H(+)</text>
        <dbReference type="Rhea" id="RHEA:46608"/>
        <dbReference type="Rhea" id="RHEA-COMP:11060"/>
        <dbReference type="Rhea" id="RHEA-COMP:11605"/>
        <dbReference type="ChEBI" id="CHEBI:15378"/>
        <dbReference type="ChEBI" id="CHEBI:30013"/>
        <dbReference type="ChEBI" id="CHEBI:30616"/>
        <dbReference type="ChEBI" id="CHEBI:61977"/>
        <dbReference type="ChEBI" id="CHEBI:456216"/>
        <dbReference type="EC" id="2.7.11.1"/>
    </reaction>
</comment>
<accession>A0ABQ9NE82</accession>
<evidence type="ECO:0000256" key="1">
    <source>
        <dbReference type="ARBA" id="ARBA00004162"/>
    </source>
</evidence>
<evidence type="ECO:0000256" key="17">
    <source>
        <dbReference type="SAM" id="MobiDB-lite"/>
    </source>
</evidence>
<evidence type="ECO:0000256" key="12">
    <source>
        <dbReference type="ARBA" id="ARBA00047899"/>
    </source>
</evidence>
<feature type="coiled-coil region" evidence="16">
    <location>
        <begin position="107"/>
        <end position="134"/>
    </location>
</feature>
<dbReference type="EMBL" id="JARPOI010000001">
    <property type="protein sequence ID" value="KAJ9190160.1"/>
    <property type="molecule type" value="Genomic_DNA"/>
</dbReference>
<evidence type="ECO:0000313" key="20">
    <source>
        <dbReference type="Proteomes" id="UP001174677"/>
    </source>
</evidence>
<evidence type="ECO:0000256" key="13">
    <source>
        <dbReference type="ARBA" id="ARBA00048679"/>
    </source>
</evidence>
<comment type="caution">
    <text evidence="19">The sequence shown here is derived from an EMBL/GenBank/DDBJ whole genome shotgun (WGS) entry which is preliminary data.</text>
</comment>
<sequence>MGKSVATLQLLMGCCKTSSEADGRTDTTDDRPKLPAPLNHQSPVMDPIESSSSYDKENRSHPPASETGLRYEMKKYGFKELAEVTGYFSDDNLLGEGGFGLVYKATLDGEDVAIKKLKRELENKLEESEYLSSVSHPNIVKMIGYCSEGKNRLLVLEFIPNNTLAYHLHVEKNKTLDWSTRMNIALQTANGLLYLHEGCKPSIIHRDMKADNILLDNNFKVKVADFSLSSFLDTRNVHHISSICRGTNVYADKEFGDVQKITDKLDVYSYGVILLELITGRKPLHEGSNITIVQWAKNRIGQALNNDDYTRLVDSRLKEYKENEMLRMIYCAAASVYKPSFSRPNMNQVKVSTS</sequence>
<dbReference type="InterPro" id="IPR008271">
    <property type="entry name" value="Ser/Thr_kinase_AS"/>
</dbReference>
<feature type="compositionally biased region" description="Basic and acidic residues" evidence="17">
    <location>
        <begin position="19"/>
        <end position="33"/>
    </location>
</feature>
<dbReference type="PANTHER" id="PTHR47982">
    <property type="entry name" value="PROLINE-RICH RECEPTOR-LIKE PROTEIN KINASE PERK4"/>
    <property type="match status" value="1"/>
</dbReference>
<dbReference type="PANTHER" id="PTHR47982:SF40">
    <property type="entry name" value="NON-SPECIFIC SERINE_THREONINE PROTEIN KINASE"/>
    <property type="match status" value="1"/>
</dbReference>
<evidence type="ECO:0000259" key="18">
    <source>
        <dbReference type="PROSITE" id="PS50011"/>
    </source>
</evidence>
<evidence type="ECO:0000256" key="2">
    <source>
        <dbReference type="ARBA" id="ARBA00012513"/>
    </source>
</evidence>
<keyword evidence="11" id="KW-0472">Membrane</keyword>
<evidence type="ECO:0000256" key="5">
    <source>
        <dbReference type="ARBA" id="ARBA00022679"/>
    </source>
</evidence>
<name>A0ABQ9NE82_HEVBR</name>
<protein>
    <recommendedName>
        <fullName evidence="2">non-specific serine/threonine protein kinase</fullName>
        <ecNumber evidence="2">2.7.11.1</ecNumber>
    </recommendedName>
</protein>
<dbReference type="Proteomes" id="UP001174677">
    <property type="component" value="Chromosome 1"/>
</dbReference>
<keyword evidence="10" id="KW-1133">Transmembrane helix</keyword>
<dbReference type="InterPro" id="IPR017441">
    <property type="entry name" value="Protein_kinase_ATP_BS"/>
</dbReference>
<dbReference type="SMART" id="SM00220">
    <property type="entry name" value="S_TKc"/>
    <property type="match status" value="1"/>
</dbReference>
<evidence type="ECO:0000256" key="4">
    <source>
        <dbReference type="ARBA" id="ARBA00022527"/>
    </source>
</evidence>
<evidence type="ECO:0000256" key="3">
    <source>
        <dbReference type="ARBA" id="ARBA00022475"/>
    </source>
</evidence>
<feature type="domain" description="Protein kinase" evidence="18">
    <location>
        <begin position="88"/>
        <end position="354"/>
    </location>
</feature>
<keyword evidence="9 14" id="KW-0067">ATP-binding</keyword>
<evidence type="ECO:0000256" key="14">
    <source>
        <dbReference type="PROSITE-ProRule" id="PRU10141"/>
    </source>
</evidence>
<dbReference type="Gene3D" id="3.30.200.20">
    <property type="entry name" value="Phosphorylase Kinase, domain 1"/>
    <property type="match status" value="1"/>
</dbReference>
<evidence type="ECO:0000256" key="16">
    <source>
        <dbReference type="SAM" id="Coils"/>
    </source>
</evidence>
<keyword evidence="3" id="KW-1003">Cell membrane</keyword>
<organism evidence="19 20">
    <name type="scientific">Hevea brasiliensis</name>
    <name type="common">Para rubber tree</name>
    <name type="synonym">Siphonia brasiliensis</name>
    <dbReference type="NCBI Taxonomy" id="3981"/>
    <lineage>
        <taxon>Eukaryota</taxon>
        <taxon>Viridiplantae</taxon>
        <taxon>Streptophyta</taxon>
        <taxon>Embryophyta</taxon>
        <taxon>Tracheophyta</taxon>
        <taxon>Spermatophyta</taxon>
        <taxon>Magnoliopsida</taxon>
        <taxon>eudicotyledons</taxon>
        <taxon>Gunneridae</taxon>
        <taxon>Pentapetalae</taxon>
        <taxon>rosids</taxon>
        <taxon>fabids</taxon>
        <taxon>Malpighiales</taxon>
        <taxon>Euphorbiaceae</taxon>
        <taxon>Crotonoideae</taxon>
        <taxon>Micrandreae</taxon>
        <taxon>Hevea</taxon>
    </lineage>
</organism>
<feature type="region of interest" description="Disordered" evidence="17">
    <location>
        <begin position="17"/>
        <end position="67"/>
    </location>
</feature>
<evidence type="ECO:0000256" key="7">
    <source>
        <dbReference type="ARBA" id="ARBA00022741"/>
    </source>
</evidence>
<dbReference type="PROSITE" id="PS00108">
    <property type="entry name" value="PROTEIN_KINASE_ST"/>
    <property type="match status" value="1"/>
</dbReference>
<keyword evidence="7 14" id="KW-0547">Nucleotide-binding</keyword>
<comment type="subcellular location">
    <subcellularLocation>
        <location evidence="1">Cell membrane</location>
        <topology evidence="1">Single-pass membrane protein</topology>
    </subcellularLocation>
</comment>
<feature type="binding site" evidence="14">
    <location>
        <position position="116"/>
    </location>
    <ligand>
        <name>ATP</name>
        <dbReference type="ChEBI" id="CHEBI:30616"/>
    </ligand>
</feature>
<evidence type="ECO:0000256" key="10">
    <source>
        <dbReference type="ARBA" id="ARBA00022989"/>
    </source>
</evidence>
<evidence type="ECO:0000256" key="11">
    <source>
        <dbReference type="ARBA" id="ARBA00023136"/>
    </source>
</evidence>
<dbReference type="InterPro" id="IPR011009">
    <property type="entry name" value="Kinase-like_dom_sf"/>
</dbReference>
<dbReference type="InterPro" id="IPR000719">
    <property type="entry name" value="Prot_kinase_dom"/>
</dbReference>
<comment type="catalytic activity">
    <reaction evidence="13">
        <text>L-seryl-[protein] + ATP = O-phospho-L-seryl-[protein] + ADP + H(+)</text>
        <dbReference type="Rhea" id="RHEA:17989"/>
        <dbReference type="Rhea" id="RHEA-COMP:9863"/>
        <dbReference type="Rhea" id="RHEA-COMP:11604"/>
        <dbReference type="ChEBI" id="CHEBI:15378"/>
        <dbReference type="ChEBI" id="CHEBI:29999"/>
        <dbReference type="ChEBI" id="CHEBI:30616"/>
        <dbReference type="ChEBI" id="CHEBI:83421"/>
        <dbReference type="ChEBI" id="CHEBI:456216"/>
        <dbReference type="EC" id="2.7.11.1"/>
    </reaction>
</comment>
<evidence type="ECO:0000313" key="19">
    <source>
        <dbReference type="EMBL" id="KAJ9190160.1"/>
    </source>
</evidence>
<keyword evidence="5" id="KW-0808">Transferase</keyword>
<evidence type="ECO:0000256" key="9">
    <source>
        <dbReference type="ARBA" id="ARBA00022840"/>
    </source>
</evidence>
<keyword evidence="20" id="KW-1185">Reference proteome</keyword>
<keyword evidence="16" id="KW-0175">Coiled coil</keyword>
<gene>
    <name evidence="19" type="ORF">P3X46_001388</name>
</gene>
<evidence type="ECO:0000256" key="6">
    <source>
        <dbReference type="ARBA" id="ARBA00022692"/>
    </source>
</evidence>
<proteinExistence type="inferred from homology"/>
<dbReference type="EC" id="2.7.11.1" evidence="2"/>